<protein>
    <recommendedName>
        <fullName evidence="4">Gram-negative bacterial tonB protein</fullName>
    </recommendedName>
</protein>
<gene>
    <name evidence="2" type="ORF">Wenmar_01451</name>
</gene>
<dbReference type="STRING" id="1123501.Wenmar_01451"/>
<feature type="chain" id="PRO_5002218428" description="Gram-negative bacterial tonB protein" evidence="1">
    <location>
        <begin position="20"/>
        <end position="109"/>
    </location>
</feature>
<name>A0A0D0PEQ4_9RHOB</name>
<dbReference type="EMBL" id="AONG01000008">
    <property type="protein sequence ID" value="KIQ69881.1"/>
    <property type="molecule type" value="Genomic_DNA"/>
</dbReference>
<dbReference type="AlphaFoldDB" id="A0A0D0PEQ4"/>
<evidence type="ECO:0008006" key="4">
    <source>
        <dbReference type="Google" id="ProtNLM"/>
    </source>
</evidence>
<reference evidence="2 3" key="1">
    <citation type="submission" date="2013-01" db="EMBL/GenBank/DDBJ databases">
        <authorList>
            <person name="Fiebig A."/>
            <person name="Goeker M."/>
            <person name="Klenk H.-P.P."/>
        </authorList>
    </citation>
    <scope>NUCLEOTIDE SEQUENCE [LARGE SCALE GENOMIC DNA]</scope>
    <source>
        <strain evidence="2 3">DSM 24838</strain>
    </source>
</reference>
<organism evidence="2 3">
    <name type="scientific">Wenxinia marina DSM 24838</name>
    <dbReference type="NCBI Taxonomy" id="1123501"/>
    <lineage>
        <taxon>Bacteria</taxon>
        <taxon>Pseudomonadati</taxon>
        <taxon>Pseudomonadota</taxon>
        <taxon>Alphaproteobacteria</taxon>
        <taxon>Rhodobacterales</taxon>
        <taxon>Roseobacteraceae</taxon>
        <taxon>Wenxinia</taxon>
    </lineage>
</organism>
<sequence>MRLASLVLLLLPAAALAEADTRVSADRVEGVPEETGTVFHEGGLEVFAFLTVTPVTVTVRRLDGTDWTDGDAADAARQVATCPAEGPHRLTQETDGPVLLLTFTCSSMS</sequence>
<keyword evidence="3" id="KW-1185">Reference proteome</keyword>
<evidence type="ECO:0000256" key="1">
    <source>
        <dbReference type="SAM" id="SignalP"/>
    </source>
</evidence>
<dbReference type="Proteomes" id="UP000035100">
    <property type="component" value="Unassembled WGS sequence"/>
</dbReference>
<accession>A0A0D0PEQ4</accession>
<proteinExistence type="predicted"/>
<comment type="caution">
    <text evidence="2">The sequence shown here is derived from an EMBL/GenBank/DDBJ whole genome shotgun (WGS) entry which is preliminary data.</text>
</comment>
<evidence type="ECO:0000313" key="2">
    <source>
        <dbReference type="EMBL" id="KIQ69881.1"/>
    </source>
</evidence>
<evidence type="ECO:0000313" key="3">
    <source>
        <dbReference type="Proteomes" id="UP000035100"/>
    </source>
</evidence>
<keyword evidence="1" id="KW-0732">Signal</keyword>
<dbReference type="RefSeq" id="WP_018301186.1">
    <property type="nucleotide sequence ID" value="NZ_KB902276.1"/>
</dbReference>
<feature type="signal peptide" evidence="1">
    <location>
        <begin position="1"/>
        <end position="19"/>
    </location>
</feature>